<keyword evidence="11" id="KW-1185">Reference proteome</keyword>
<evidence type="ECO:0000256" key="5">
    <source>
        <dbReference type="ARBA" id="ARBA00022989"/>
    </source>
</evidence>
<protein>
    <submittedName>
        <fullName evidence="10">ABC transporter permease</fullName>
    </submittedName>
</protein>
<evidence type="ECO:0000256" key="2">
    <source>
        <dbReference type="ARBA" id="ARBA00022448"/>
    </source>
</evidence>
<dbReference type="InterPro" id="IPR035906">
    <property type="entry name" value="MetI-like_sf"/>
</dbReference>
<feature type="region of interest" description="Disordered" evidence="8">
    <location>
        <begin position="348"/>
        <end position="370"/>
    </location>
</feature>
<keyword evidence="6 7" id="KW-0472">Membrane</keyword>
<evidence type="ECO:0000313" key="10">
    <source>
        <dbReference type="EMBL" id="MCT1605821.1"/>
    </source>
</evidence>
<organism evidence="10 11">
    <name type="scientific">Nesterenkonia massiliensis</name>
    <dbReference type="NCBI Taxonomy" id="1232429"/>
    <lineage>
        <taxon>Bacteria</taxon>
        <taxon>Bacillati</taxon>
        <taxon>Actinomycetota</taxon>
        <taxon>Actinomycetes</taxon>
        <taxon>Micrococcales</taxon>
        <taxon>Micrococcaceae</taxon>
        <taxon>Nesterenkonia</taxon>
    </lineage>
</organism>
<dbReference type="Gene3D" id="1.10.3720.10">
    <property type="entry name" value="MetI-like"/>
    <property type="match status" value="1"/>
</dbReference>
<feature type="transmembrane region" description="Helical" evidence="7">
    <location>
        <begin position="125"/>
        <end position="149"/>
    </location>
</feature>
<dbReference type="PANTHER" id="PTHR43386">
    <property type="entry name" value="OLIGOPEPTIDE TRANSPORT SYSTEM PERMEASE PROTEIN APPC"/>
    <property type="match status" value="1"/>
</dbReference>
<feature type="domain" description="ABC transmembrane type-1" evidence="9">
    <location>
        <begin position="121"/>
        <end position="310"/>
    </location>
</feature>
<keyword evidence="3" id="KW-1003">Cell membrane</keyword>
<keyword evidence="5 7" id="KW-1133">Transmembrane helix</keyword>
<dbReference type="PANTHER" id="PTHR43386:SF1">
    <property type="entry name" value="D,D-DIPEPTIDE TRANSPORT SYSTEM PERMEASE PROTEIN DDPC-RELATED"/>
    <property type="match status" value="1"/>
</dbReference>
<proteinExistence type="inferred from homology"/>
<name>A0ABT2HMB1_9MICC</name>
<evidence type="ECO:0000256" key="6">
    <source>
        <dbReference type="ARBA" id="ARBA00023136"/>
    </source>
</evidence>
<keyword evidence="2 7" id="KW-0813">Transport</keyword>
<dbReference type="InterPro" id="IPR050366">
    <property type="entry name" value="BP-dependent_transpt_permease"/>
</dbReference>
<evidence type="ECO:0000256" key="1">
    <source>
        <dbReference type="ARBA" id="ARBA00004651"/>
    </source>
</evidence>
<comment type="subcellular location">
    <subcellularLocation>
        <location evidence="1 7">Cell membrane</location>
        <topology evidence="1 7">Multi-pass membrane protein</topology>
    </subcellularLocation>
</comment>
<reference evidence="10 11" key="1">
    <citation type="submission" date="2022-04" db="EMBL/GenBank/DDBJ databases">
        <title>Human microbiome associated bacterial genomes.</title>
        <authorList>
            <person name="Sandstrom S."/>
            <person name="Salamzade R."/>
            <person name="Kalan L.R."/>
        </authorList>
    </citation>
    <scope>NUCLEOTIDE SEQUENCE [LARGE SCALE GENOMIC DNA]</scope>
    <source>
        <strain evidence="11">p3-SID767</strain>
    </source>
</reference>
<evidence type="ECO:0000259" key="9">
    <source>
        <dbReference type="PROSITE" id="PS50928"/>
    </source>
</evidence>
<evidence type="ECO:0000256" key="8">
    <source>
        <dbReference type="SAM" id="MobiDB-lite"/>
    </source>
</evidence>
<feature type="transmembrane region" description="Helical" evidence="7">
    <location>
        <begin position="234"/>
        <end position="256"/>
    </location>
</feature>
<dbReference type="InterPro" id="IPR025966">
    <property type="entry name" value="OppC_N"/>
</dbReference>
<dbReference type="SUPFAM" id="SSF161098">
    <property type="entry name" value="MetI-like"/>
    <property type="match status" value="1"/>
</dbReference>
<comment type="caution">
    <text evidence="10">The sequence shown here is derived from an EMBL/GenBank/DDBJ whole genome shotgun (WGS) entry which is preliminary data.</text>
</comment>
<keyword evidence="4 7" id="KW-0812">Transmembrane</keyword>
<sequence>MSENNSSDLEQQMIDLAEVEDARLQSKGRSLSQNQLVLRRFFSHKPAVLSLIILVFCAVMAFSSLGYGPIPGWWDKTHTSTGPVVDGGRPTMFQNGQILGEHPFGQTQMGQDYFAQVMYGMQQSLIIAFVVGIVSTIVGVVIGALAGFYRGWIETVLMRLTDVVIVVPLLVIAAVAGQMVGGRVWLLALVLGLITWTGLARLVRAEILTLREKEYVAASIAMGSSAWRIILRHMVPNSIGVIIVNTTFSIAAAILLESSLSYIGFGVRPPELSLGFLINYYESASSTRPWLFWFPGIFIVLIALTVNFIGDGLRDAYDPRQKRVGDRRPGLLRSLGLRNRRAEERVAGAGNAYGTPGTATHPVSASEPKGNTMRFWRKK</sequence>
<feature type="transmembrane region" description="Helical" evidence="7">
    <location>
        <begin position="184"/>
        <end position="203"/>
    </location>
</feature>
<comment type="similarity">
    <text evidence="7">Belongs to the binding-protein-dependent transport system permease family.</text>
</comment>
<feature type="transmembrane region" description="Helical" evidence="7">
    <location>
        <begin position="290"/>
        <end position="313"/>
    </location>
</feature>
<dbReference type="CDD" id="cd06261">
    <property type="entry name" value="TM_PBP2"/>
    <property type="match status" value="1"/>
</dbReference>
<dbReference type="Proteomes" id="UP001205046">
    <property type="component" value="Unassembled WGS sequence"/>
</dbReference>
<evidence type="ECO:0000256" key="7">
    <source>
        <dbReference type="RuleBase" id="RU363032"/>
    </source>
</evidence>
<dbReference type="PROSITE" id="PS50928">
    <property type="entry name" value="ABC_TM1"/>
    <property type="match status" value="1"/>
</dbReference>
<feature type="transmembrane region" description="Helical" evidence="7">
    <location>
        <begin position="48"/>
        <end position="70"/>
    </location>
</feature>
<dbReference type="Pfam" id="PF00528">
    <property type="entry name" value="BPD_transp_1"/>
    <property type="match status" value="1"/>
</dbReference>
<evidence type="ECO:0000256" key="4">
    <source>
        <dbReference type="ARBA" id="ARBA00022692"/>
    </source>
</evidence>
<dbReference type="RefSeq" id="WP_260072093.1">
    <property type="nucleotide sequence ID" value="NZ_JALXMO010000001.1"/>
</dbReference>
<evidence type="ECO:0000256" key="3">
    <source>
        <dbReference type="ARBA" id="ARBA00022475"/>
    </source>
</evidence>
<dbReference type="Pfam" id="PF12911">
    <property type="entry name" value="OppC_N"/>
    <property type="match status" value="1"/>
</dbReference>
<gene>
    <name evidence="10" type="ORF">M3B43_00500</name>
</gene>
<accession>A0ABT2HMB1</accession>
<dbReference type="EMBL" id="JALXMO010000001">
    <property type="protein sequence ID" value="MCT1605821.1"/>
    <property type="molecule type" value="Genomic_DNA"/>
</dbReference>
<feature type="transmembrane region" description="Helical" evidence="7">
    <location>
        <begin position="156"/>
        <end position="178"/>
    </location>
</feature>
<dbReference type="InterPro" id="IPR000515">
    <property type="entry name" value="MetI-like"/>
</dbReference>
<evidence type="ECO:0000313" key="11">
    <source>
        <dbReference type="Proteomes" id="UP001205046"/>
    </source>
</evidence>